<reference evidence="2 3" key="1">
    <citation type="submission" date="2023-10" db="EMBL/GenBank/DDBJ databases">
        <title>Rubellicoccus peritrichatus gen. nov., sp. nov., isolated from an algae of coral reef tank.</title>
        <authorList>
            <person name="Luo J."/>
        </authorList>
    </citation>
    <scope>NUCLEOTIDE SEQUENCE [LARGE SCALE GENOMIC DNA]</scope>
    <source>
        <strain evidence="2 3">CR14</strain>
    </source>
</reference>
<dbReference type="AlphaFoldDB" id="A0AAQ3LBR0"/>
<proteinExistence type="predicted"/>
<dbReference type="RefSeq" id="WP_317834088.1">
    <property type="nucleotide sequence ID" value="NZ_CP136920.1"/>
</dbReference>
<protein>
    <submittedName>
        <fullName evidence="2">Tetratricopeptide repeat protein</fullName>
    </submittedName>
</protein>
<dbReference type="SMART" id="SM00028">
    <property type="entry name" value="TPR"/>
    <property type="match status" value="6"/>
</dbReference>
<accession>A0AAQ3LBR0</accession>
<dbReference type="KEGG" id="puo:RZN69_00785"/>
<dbReference type="InterPro" id="IPR011990">
    <property type="entry name" value="TPR-like_helical_dom_sf"/>
</dbReference>
<evidence type="ECO:0000313" key="3">
    <source>
        <dbReference type="Proteomes" id="UP001304300"/>
    </source>
</evidence>
<dbReference type="PROSITE" id="PS50005">
    <property type="entry name" value="TPR"/>
    <property type="match status" value="1"/>
</dbReference>
<dbReference type="InterPro" id="IPR019734">
    <property type="entry name" value="TPR_rpt"/>
</dbReference>
<feature type="repeat" description="TPR" evidence="1">
    <location>
        <begin position="841"/>
        <end position="874"/>
    </location>
</feature>
<dbReference type="EMBL" id="CP136920">
    <property type="protein sequence ID" value="WOO41604.1"/>
    <property type="molecule type" value="Genomic_DNA"/>
</dbReference>
<keyword evidence="3" id="KW-1185">Reference proteome</keyword>
<sequence length="1002" mass="115527">MLARKYILKYIFVLTLWLPGAVFLHGQAESLTLSQLQTKAVELVDSQQYLQARPYLTELVSRFEAEDPETKKRLEAVYFYLGVGYLVEYGSSQSNNLLQEAIKWFDRLDKEFPNGSFTVIASLATADAYRGLQQWTKAAEIYKKLLRPPLEVRLNSQQRVEALKKLSQAYYIAKDWKNGEPWFKKFFDASRDPDDKAAAAAALMEAYINQGKFQSAIDLFPFLVGESPARYKLQFNVALIDAGDKLAKEKDYNEAMLMYRMVLTVEEILAWQENRSRDLSGQLELLKSSTGSTSERAVELETEIYNTDAQIKALKSMTSYTPELRVRIARNYLLTGRDWESFWAYLELINDYPNHANVQDFYYAAFTGATNIGMTDEVIRLGESYMDDPAWVKYRDDVIVKLAQFYQQKGRTQDFFGLGKKFIEQNSDNRYCSQIVFLMGSQFVKDQDYAGMVDLFTEYIKKYPGVIMQDGLNYWTGMGYLFEQDYEKAFGYFETVLRKYPGSAYAEDSLYRRGICQFGLQEMDAARDTFETFVARYSDSNLRGEAEYFLGDLEASVPDVPKALDHYNNVEKYTDNIGFIQNSYFRAAELLEANKRYDEMALKLENFVNNYRESGDLTTAIYQLGRARELQGQPGRALEEYWSAIERFGDSPKANGIDLIIEEYPIKYYTNLEMINANLGFLEKVQLEREFRTLIAEDRRALFDYLAENPKISEEVKRPFYDKAYRESLIDDAASLNDQIAVFREMKSSLPVSTPEETFETAYGIAKEHEERTLALRLQMALEQMDVELNAGQVFTEEDFSYGSPSTLIWMGNKNREFDPQLAKGAYQRVLDEHAESEFVLDALMGLGDVEQSLGNYDDALYFYKEAEARFPAELAIVSAVMNQGDVYRKMERAADAREQYERVLANREWRGTPHAEALFKSGMSYFEQDELPMAQTFFERTYIGHGAFTEWSGAAYLQSGKTLERMGRAEDAKNTYDEFLNSPQFENSPLYDEINNARQAL</sequence>
<dbReference type="Pfam" id="PF13432">
    <property type="entry name" value="TPR_16"/>
    <property type="match status" value="2"/>
</dbReference>
<dbReference type="PANTHER" id="PTHR12558:SF13">
    <property type="entry name" value="CELL DIVISION CYCLE PROTEIN 27 HOMOLOG"/>
    <property type="match status" value="1"/>
</dbReference>
<dbReference type="Pfam" id="PF13174">
    <property type="entry name" value="TPR_6"/>
    <property type="match status" value="2"/>
</dbReference>
<dbReference type="Gene3D" id="1.25.40.10">
    <property type="entry name" value="Tetratricopeptide repeat domain"/>
    <property type="match status" value="6"/>
</dbReference>
<dbReference type="Proteomes" id="UP001304300">
    <property type="component" value="Chromosome"/>
</dbReference>
<organism evidence="2 3">
    <name type="scientific">Rubellicoccus peritrichatus</name>
    <dbReference type="NCBI Taxonomy" id="3080537"/>
    <lineage>
        <taxon>Bacteria</taxon>
        <taxon>Pseudomonadati</taxon>
        <taxon>Verrucomicrobiota</taxon>
        <taxon>Opitutia</taxon>
        <taxon>Puniceicoccales</taxon>
        <taxon>Cerasicoccaceae</taxon>
        <taxon>Rubellicoccus</taxon>
    </lineage>
</organism>
<gene>
    <name evidence="2" type="ORF">RZN69_00785</name>
</gene>
<keyword evidence="1" id="KW-0802">TPR repeat</keyword>
<dbReference type="SUPFAM" id="SSF48452">
    <property type="entry name" value="TPR-like"/>
    <property type="match status" value="3"/>
</dbReference>
<evidence type="ECO:0000313" key="2">
    <source>
        <dbReference type="EMBL" id="WOO41604.1"/>
    </source>
</evidence>
<name>A0AAQ3LBR0_9BACT</name>
<evidence type="ECO:0000256" key="1">
    <source>
        <dbReference type="PROSITE-ProRule" id="PRU00339"/>
    </source>
</evidence>
<dbReference type="PANTHER" id="PTHR12558">
    <property type="entry name" value="CELL DIVISION CYCLE 16,23,27"/>
    <property type="match status" value="1"/>
</dbReference>